<keyword evidence="3" id="KW-1185">Reference proteome</keyword>
<evidence type="ECO:0000313" key="2">
    <source>
        <dbReference type="EMBL" id="KAJ7384878.1"/>
    </source>
</evidence>
<proteinExistence type="predicted"/>
<feature type="region of interest" description="Disordered" evidence="1">
    <location>
        <begin position="1"/>
        <end position="25"/>
    </location>
</feature>
<evidence type="ECO:0000313" key="3">
    <source>
        <dbReference type="Proteomes" id="UP001163046"/>
    </source>
</evidence>
<name>A0A9W9ZQC0_9CNID</name>
<accession>A0A9W9ZQC0</accession>
<gene>
    <name evidence="2" type="ORF">OS493_019558</name>
</gene>
<dbReference type="Proteomes" id="UP001163046">
    <property type="component" value="Unassembled WGS sequence"/>
</dbReference>
<protein>
    <submittedName>
        <fullName evidence="2">Uncharacterized protein</fullName>
    </submittedName>
</protein>
<comment type="caution">
    <text evidence="2">The sequence shown here is derived from an EMBL/GenBank/DDBJ whole genome shotgun (WGS) entry which is preliminary data.</text>
</comment>
<dbReference type="EMBL" id="MU825884">
    <property type="protein sequence ID" value="KAJ7384878.1"/>
    <property type="molecule type" value="Genomic_DNA"/>
</dbReference>
<evidence type="ECO:0000256" key="1">
    <source>
        <dbReference type="SAM" id="MobiDB-lite"/>
    </source>
</evidence>
<feature type="region of interest" description="Disordered" evidence="1">
    <location>
        <begin position="64"/>
        <end position="83"/>
    </location>
</feature>
<reference evidence="2" key="1">
    <citation type="submission" date="2023-01" db="EMBL/GenBank/DDBJ databases">
        <title>Genome assembly of the deep-sea coral Lophelia pertusa.</title>
        <authorList>
            <person name="Herrera S."/>
            <person name="Cordes E."/>
        </authorList>
    </citation>
    <scope>NUCLEOTIDE SEQUENCE</scope>
    <source>
        <strain evidence="2">USNM1676648</strain>
        <tissue evidence="2">Polyp</tissue>
    </source>
</reference>
<feature type="compositionally biased region" description="Basic and acidic residues" evidence="1">
    <location>
        <begin position="10"/>
        <end position="25"/>
    </location>
</feature>
<sequence>MKVKTGSGLETRDEPRGSRGHRAETEVIPLAPYQEIADVQQIGEDAWHTEEFVTGKTEEHVTCLDGGSQGGSLEQQRLDPGDSTLSKWAREKQVLETLHVEATKTSGGKVVTKGGQAFGRVQHTVGDLPIKIDHFPVQRKERERLPNQGPIQVPISRAKLSHTMGLARIKA</sequence>
<organism evidence="2 3">
    <name type="scientific">Desmophyllum pertusum</name>
    <dbReference type="NCBI Taxonomy" id="174260"/>
    <lineage>
        <taxon>Eukaryota</taxon>
        <taxon>Metazoa</taxon>
        <taxon>Cnidaria</taxon>
        <taxon>Anthozoa</taxon>
        <taxon>Hexacorallia</taxon>
        <taxon>Scleractinia</taxon>
        <taxon>Caryophylliina</taxon>
        <taxon>Caryophylliidae</taxon>
        <taxon>Desmophyllum</taxon>
    </lineage>
</organism>
<dbReference type="AlphaFoldDB" id="A0A9W9ZQC0"/>